<name>A0ABP9WP97_9GAMM</name>
<dbReference type="InterPro" id="IPR003715">
    <property type="entry name" value="Poly_export_N"/>
</dbReference>
<organism evidence="5 6">
    <name type="scientific">Microbulbifer aestuariivivens</name>
    <dbReference type="NCBI Taxonomy" id="1908308"/>
    <lineage>
        <taxon>Bacteria</taxon>
        <taxon>Pseudomonadati</taxon>
        <taxon>Pseudomonadota</taxon>
        <taxon>Gammaproteobacteria</taxon>
        <taxon>Cellvibrionales</taxon>
        <taxon>Microbulbiferaceae</taxon>
        <taxon>Microbulbifer</taxon>
    </lineage>
</organism>
<evidence type="ECO:0000256" key="1">
    <source>
        <dbReference type="ARBA" id="ARBA00022729"/>
    </source>
</evidence>
<sequence length="198" mass="21426">MMGYTRTPGPGACRRALSLLCSLSLAVAGAGTWAISDSAIAESPLVDNYRLGSGDKILINVYGEDDLTVETQLSDSGMVNYPFLGELKVTGMTVAELETTIHEGLKGDYLVTPNVHVSIMEYRPFYIHGEVERPGGYAYQPGLTVSKAAALAEGFTERASESKIFVVRGDDPSKTPEKITLNTELRPGDVVTVEQRFF</sequence>
<keyword evidence="1 2" id="KW-0732">Signal</keyword>
<feature type="domain" description="Polysaccharide export protein N-terminal" evidence="3">
    <location>
        <begin position="47"/>
        <end position="119"/>
    </location>
</feature>
<feature type="domain" description="Soluble ligand binding" evidence="4">
    <location>
        <begin position="125"/>
        <end position="172"/>
    </location>
</feature>
<evidence type="ECO:0000313" key="6">
    <source>
        <dbReference type="Proteomes" id="UP001408594"/>
    </source>
</evidence>
<dbReference type="PANTHER" id="PTHR33619:SF3">
    <property type="entry name" value="POLYSACCHARIDE EXPORT PROTEIN GFCE-RELATED"/>
    <property type="match status" value="1"/>
</dbReference>
<dbReference type="Gene3D" id="3.30.1950.10">
    <property type="entry name" value="wza like domain"/>
    <property type="match status" value="1"/>
</dbReference>
<dbReference type="PANTHER" id="PTHR33619">
    <property type="entry name" value="POLYSACCHARIDE EXPORT PROTEIN GFCE-RELATED"/>
    <property type="match status" value="1"/>
</dbReference>
<accession>A0ABP9WP97</accession>
<dbReference type="Gene3D" id="3.10.560.10">
    <property type="entry name" value="Outer membrane lipoprotein wza domain like"/>
    <property type="match status" value="1"/>
</dbReference>
<feature type="signal peptide" evidence="2">
    <location>
        <begin position="1"/>
        <end position="30"/>
    </location>
</feature>
<evidence type="ECO:0000259" key="4">
    <source>
        <dbReference type="Pfam" id="PF10531"/>
    </source>
</evidence>
<evidence type="ECO:0000256" key="2">
    <source>
        <dbReference type="SAM" id="SignalP"/>
    </source>
</evidence>
<keyword evidence="6" id="KW-1185">Reference proteome</keyword>
<proteinExistence type="predicted"/>
<feature type="chain" id="PRO_5047162828" description="Polysaccharide export protein" evidence="2">
    <location>
        <begin position="31"/>
        <end position="198"/>
    </location>
</feature>
<gene>
    <name evidence="5" type="ORF">Maes01_01594</name>
</gene>
<dbReference type="InterPro" id="IPR049712">
    <property type="entry name" value="Poly_export"/>
</dbReference>
<evidence type="ECO:0000259" key="3">
    <source>
        <dbReference type="Pfam" id="PF02563"/>
    </source>
</evidence>
<evidence type="ECO:0008006" key="7">
    <source>
        <dbReference type="Google" id="ProtNLM"/>
    </source>
</evidence>
<evidence type="ECO:0000313" key="5">
    <source>
        <dbReference type="EMBL" id="GAA5525034.1"/>
    </source>
</evidence>
<dbReference type="Pfam" id="PF10531">
    <property type="entry name" value="SLBB"/>
    <property type="match status" value="1"/>
</dbReference>
<protein>
    <recommendedName>
        <fullName evidence="7">Polysaccharide export protein</fullName>
    </recommendedName>
</protein>
<dbReference type="Proteomes" id="UP001408594">
    <property type="component" value="Unassembled WGS sequence"/>
</dbReference>
<dbReference type="EMBL" id="BAABRT010000010">
    <property type="protein sequence ID" value="GAA5525034.1"/>
    <property type="molecule type" value="Genomic_DNA"/>
</dbReference>
<reference evidence="5 6" key="1">
    <citation type="submission" date="2024-02" db="EMBL/GenBank/DDBJ databases">
        <title>Microbulbifer aestuariivivens NBRC 112533.</title>
        <authorList>
            <person name="Ichikawa N."/>
            <person name="Katano-Makiyama Y."/>
            <person name="Hidaka K."/>
        </authorList>
    </citation>
    <scope>NUCLEOTIDE SEQUENCE [LARGE SCALE GENOMIC DNA]</scope>
    <source>
        <strain evidence="5 6">NBRC 112533</strain>
    </source>
</reference>
<dbReference type="Pfam" id="PF02563">
    <property type="entry name" value="Poly_export"/>
    <property type="match status" value="1"/>
</dbReference>
<dbReference type="InterPro" id="IPR019554">
    <property type="entry name" value="Soluble_ligand-bd"/>
</dbReference>
<comment type="caution">
    <text evidence="5">The sequence shown here is derived from an EMBL/GenBank/DDBJ whole genome shotgun (WGS) entry which is preliminary data.</text>
</comment>